<dbReference type="InterPro" id="IPR038181">
    <property type="entry name" value="Ntox21_sf"/>
</dbReference>
<name>A0ABP8I041_9BURK</name>
<accession>A0ABP8I041</accession>
<dbReference type="CDD" id="cd20685">
    <property type="entry name" value="CdiA-CT_Ecl_RNase-like"/>
    <property type="match status" value="1"/>
</dbReference>
<dbReference type="Pfam" id="PF15526">
    <property type="entry name" value="Ntox21"/>
    <property type="match status" value="1"/>
</dbReference>
<sequence>MIAREAVALAQGLGGAVKSAWNASVAAFQNESLADMALKTIEGLNPAAGEGGGLLASAGVKLIGVAQGARAIAEPVYKTTKQAQAAAEALGFVRINETVHDGQAVFRRGKDFITRDLDGHNGGAWKMADSVKNLGSKETRAGTFDINLNRIGD</sequence>
<dbReference type="Gene3D" id="3.10.380.20">
    <property type="entry name" value="Novel toxin 21 (CdiA), C-terminal domain"/>
    <property type="match status" value="1"/>
</dbReference>
<evidence type="ECO:0000313" key="2">
    <source>
        <dbReference type="EMBL" id="GAA4348522.1"/>
    </source>
</evidence>
<keyword evidence="3" id="KW-1185">Reference proteome</keyword>
<feature type="domain" description="Novel toxin 21" evidence="1">
    <location>
        <begin position="85"/>
        <end position="153"/>
    </location>
</feature>
<dbReference type="EMBL" id="BAABGJ010000057">
    <property type="protein sequence ID" value="GAA4348522.1"/>
    <property type="molecule type" value="Genomic_DNA"/>
</dbReference>
<dbReference type="RefSeq" id="WP_345539433.1">
    <property type="nucleotide sequence ID" value="NZ_BAABGJ010000057.1"/>
</dbReference>
<protein>
    <recommendedName>
        <fullName evidence="1">Novel toxin 21 domain-containing protein</fullName>
    </recommendedName>
</protein>
<reference evidence="3" key="1">
    <citation type="journal article" date="2019" name="Int. J. Syst. Evol. Microbiol.">
        <title>The Global Catalogue of Microorganisms (GCM) 10K type strain sequencing project: providing services to taxonomists for standard genome sequencing and annotation.</title>
        <authorList>
            <consortium name="The Broad Institute Genomics Platform"/>
            <consortium name="The Broad Institute Genome Sequencing Center for Infectious Disease"/>
            <person name="Wu L."/>
            <person name="Ma J."/>
        </authorList>
    </citation>
    <scope>NUCLEOTIDE SEQUENCE [LARGE SCALE GENOMIC DNA]</scope>
    <source>
        <strain evidence="3">JCM 17804</strain>
    </source>
</reference>
<evidence type="ECO:0000259" key="1">
    <source>
        <dbReference type="Pfam" id="PF15526"/>
    </source>
</evidence>
<gene>
    <name evidence="2" type="ORF">GCM10023165_34430</name>
</gene>
<dbReference type="InterPro" id="IPR028190">
    <property type="entry name" value="Ntox21"/>
</dbReference>
<organism evidence="2 3">
    <name type="scientific">Variovorax defluvii</name>
    <dbReference type="NCBI Taxonomy" id="913761"/>
    <lineage>
        <taxon>Bacteria</taxon>
        <taxon>Pseudomonadati</taxon>
        <taxon>Pseudomonadota</taxon>
        <taxon>Betaproteobacteria</taxon>
        <taxon>Burkholderiales</taxon>
        <taxon>Comamonadaceae</taxon>
        <taxon>Variovorax</taxon>
    </lineage>
</organism>
<proteinExistence type="predicted"/>
<dbReference type="Proteomes" id="UP001500975">
    <property type="component" value="Unassembled WGS sequence"/>
</dbReference>
<evidence type="ECO:0000313" key="3">
    <source>
        <dbReference type="Proteomes" id="UP001500975"/>
    </source>
</evidence>
<comment type="caution">
    <text evidence="2">The sequence shown here is derived from an EMBL/GenBank/DDBJ whole genome shotgun (WGS) entry which is preliminary data.</text>
</comment>